<evidence type="ECO:0000313" key="2">
    <source>
        <dbReference type="EMBL" id="MBD2771625.1"/>
    </source>
</evidence>
<evidence type="ECO:0000259" key="1">
    <source>
        <dbReference type="Pfam" id="PF07693"/>
    </source>
</evidence>
<dbReference type="SUPFAM" id="SSF52540">
    <property type="entry name" value="P-loop containing nucleoside triphosphate hydrolases"/>
    <property type="match status" value="1"/>
</dbReference>
<dbReference type="Pfam" id="PF07693">
    <property type="entry name" value="KAP_NTPase"/>
    <property type="match status" value="1"/>
</dbReference>
<proteinExistence type="predicted"/>
<dbReference type="Proteomes" id="UP000629098">
    <property type="component" value="Unassembled WGS sequence"/>
</dbReference>
<protein>
    <recommendedName>
        <fullName evidence="1">KAP NTPase domain-containing protein</fullName>
    </recommendedName>
</protein>
<dbReference type="AlphaFoldDB" id="A0A8J6XF28"/>
<feature type="domain" description="KAP NTPase" evidence="1">
    <location>
        <begin position="48"/>
        <end position="217"/>
    </location>
</feature>
<dbReference type="Gene3D" id="3.40.50.300">
    <property type="entry name" value="P-loop containing nucleotide triphosphate hydrolases"/>
    <property type="match status" value="1"/>
</dbReference>
<accession>A0A8J6XF28</accession>
<name>A0A8J6XF28_9CYAN</name>
<dbReference type="EMBL" id="JACXAE010000027">
    <property type="protein sequence ID" value="MBD2771625.1"/>
    <property type="molecule type" value="Genomic_DNA"/>
</dbReference>
<organism evidence="2 3">
    <name type="scientific">Iningainema tapete BLCC-T55</name>
    <dbReference type="NCBI Taxonomy" id="2748662"/>
    <lineage>
        <taxon>Bacteria</taxon>
        <taxon>Bacillati</taxon>
        <taxon>Cyanobacteriota</taxon>
        <taxon>Cyanophyceae</taxon>
        <taxon>Nostocales</taxon>
        <taxon>Scytonemataceae</taxon>
        <taxon>Iningainema tapete</taxon>
    </lineage>
</organism>
<keyword evidence="3" id="KW-1185">Reference proteome</keyword>
<dbReference type="InterPro" id="IPR027417">
    <property type="entry name" value="P-loop_NTPase"/>
</dbReference>
<dbReference type="CDD" id="cd18139">
    <property type="entry name" value="HLD_clamp_RarA"/>
    <property type="match status" value="1"/>
</dbReference>
<comment type="caution">
    <text evidence="2">The sequence shown here is derived from an EMBL/GenBank/DDBJ whole genome shotgun (WGS) entry which is preliminary data.</text>
</comment>
<dbReference type="InterPro" id="IPR011646">
    <property type="entry name" value="KAP_P-loop"/>
</dbReference>
<sequence length="433" mass="49618">MTNTQFWKTAYQLFKPEEPLSKAEDLRDFYVPRANSPVEDLITFLEMEDDPAKFLLAGHRGGGKTTELRRLEQQLNGKYTVIWIDTETALDQYNIGYAEVVVLIGIKILETIQPGWGLKEDLLNNLLESLKTVVYQDEEADNTGLEVPEIIKKLGLILKQGLTKKVTTTLNIRPQLSKIIERVNAIIEAAQHKNKQKLLVIVDGLDRHDQATALEMFASPLLTQLSCHIIYSIPISLRYSPSFRQPMESFQKCLDLTNPPVFECDDNLCPTTIPNQKGRQILITVINKRLARLGDAYKGLFNPDALELICEKSGGVMRDLVRLARTACEVSLRNKMIYVDLEIAQEAVQEVRREYNLSDYHFPELDRVHTTGSLTTNTHKLPNKGEFVICDELLQYKLVLGYYNDKRKSWFDVNPILIEDLKYWQTANYPQNK</sequence>
<gene>
    <name evidence="2" type="ORF">ICL16_05820</name>
</gene>
<evidence type="ECO:0000313" key="3">
    <source>
        <dbReference type="Proteomes" id="UP000629098"/>
    </source>
</evidence>
<dbReference type="RefSeq" id="WP_190825921.1">
    <property type="nucleotide sequence ID" value="NZ_CAWPPI010000027.1"/>
</dbReference>
<reference evidence="2" key="1">
    <citation type="submission" date="2020-09" db="EMBL/GenBank/DDBJ databases">
        <title>Iningainema tapete sp. nov. (Scytonemataceae, Cyanobacteria) from greenhouses in central Florida (USA) produces two types of nodularin with biosynthetic potential for microcystin-LR and anabaenopeptins.</title>
        <authorList>
            <person name="Berthold D.E."/>
            <person name="Lefler F.W."/>
            <person name="Huang I.-S."/>
            <person name="Abdulla H."/>
            <person name="Zimba P.V."/>
            <person name="Laughinghouse H.D. IV."/>
        </authorList>
    </citation>
    <scope>NUCLEOTIDE SEQUENCE</scope>
    <source>
        <strain evidence="2">BLCCT55</strain>
    </source>
</reference>